<feature type="domain" description="4Fe-4S ferredoxin-type" evidence="11">
    <location>
        <begin position="406"/>
        <end position="435"/>
    </location>
</feature>
<dbReference type="GO" id="GO:0005886">
    <property type="term" value="C:plasma membrane"/>
    <property type="evidence" value="ECO:0007669"/>
    <property type="project" value="UniProtKB-SubCell"/>
</dbReference>
<evidence type="ECO:0000256" key="1">
    <source>
        <dbReference type="ARBA" id="ARBA00022448"/>
    </source>
</evidence>
<evidence type="ECO:0000256" key="7">
    <source>
        <dbReference type="ARBA" id="ARBA00023014"/>
    </source>
</evidence>
<dbReference type="Gene3D" id="3.30.70.20">
    <property type="match status" value="1"/>
</dbReference>
<dbReference type="NCBIfam" id="TIGR01945">
    <property type="entry name" value="rnfC"/>
    <property type="match status" value="1"/>
</dbReference>
<keyword evidence="1 8" id="KW-0813">Transport</keyword>
<evidence type="ECO:0000256" key="3">
    <source>
        <dbReference type="ARBA" id="ARBA00022723"/>
    </source>
</evidence>
<dbReference type="HAMAP" id="MF_00461">
    <property type="entry name" value="RsxC_RnfC"/>
    <property type="match status" value="1"/>
</dbReference>
<comment type="function">
    <text evidence="8">Part of a membrane-bound complex that couples electron transfer with translocation of ions across the membrane.</text>
</comment>
<feature type="binding site" evidence="8">
    <location>
        <position position="379"/>
    </location>
    <ligand>
        <name>[4Fe-4S] cluster</name>
        <dbReference type="ChEBI" id="CHEBI:49883"/>
        <label>1</label>
    </ligand>
</feature>
<keyword evidence="13" id="KW-1185">Reference proteome</keyword>
<dbReference type="STRING" id="1179155.CF67_04222"/>
<feature type="binding site" evidence="8">
    <location>
        <position position="418"/>
    </location>
    <ligand>
        <name>[4Fe-4S] cluster</name>
        <dbReference type="ChEBI" id="CHEBI:49883"/>
        <label>2</label>
    </ligand>
</feature>
<keyword evidence="4 8" id="KW-0677">Repeat</keyword>
<evidence type="ECO:0000259" key="11">
    <source>
        <dbReference type="PROSITE" id="PS51379"/>
    </source>
</evidence>
<feature type="region of interest" description="Disordered" evidence="10">
    <location>
        <begin position="532"/>
        <end position="573"/>
    </location>
</feature>
<comment type="subunit">
    <text evidence="8">The complex is composed of six subunits: RnfA, RnfB, RnfC, RnfD, RnfE and RnfG.</text>
</comment>
<dbReference type="InterPro" id="IPR037225">
    <property type="entry name" value="Nuo51_FMN-bd_sf"/>
</dbReference>
<evidence type="ECO:0000313" key="13">
    <source>
        <dbReference type="Proteomes" id="UP000053784"/>
    </source>
</evidence>
<dbReference type="OrthoDB" id="9767754at2"/>
<comment type="subcellular location">
    <subcellularLocation>
        <location evidence="8">Cell inner membrane</location>
        <topology evidence="8">Peripheral membrane protein</topology>
    </subcellularLocation>
</comment>
<dbReference type="Pfam" id="PF01512">
    <property type="entry name" value="Complex1_51K"/>
    <property type="match status" value="1"/>
</dbReference>
<dbReference type="Pfam" id="PF12838">
    <property type="entry name" value="Fer4_7"/>
    <property type="match status" value="1"/>
</dbReference>
<evidence type="ECO:0000256" key="9">
    <source>
        <dbReference type="SAM" id="Coils"/>
    </source>
</evidence>
<dbReference type="eggNOG" id="COG4656">
    <property type="taxonomic scope" value="Bacteria"/>
</dbReference>
<feature type="binding site" evidence="8">
    <location>
        <position position="376"/>
    </location>
    <ligand>
        <name>[4Fe-4S] cluster</name>
        <dbReference type="ChEBI" id="CHEBI:49883"/>
        <label>1</label>
    </ligand>
</feature>
<keyword evidence="2 8" id="KW-0004">4Fe-4S</keyword>
<dbReference type="SUPFAM" id="SSF142019">
    <property type="entry name" value="Nqo1 FMN-binding domain-like"/>
    <property type="match status" value="1"/>
</dbReference>
<dbReference type="PANTHER" id="PTHR43034:SF2">
    <property type="entry name" value="ION-TRANSLOCATING OXIDOREDUCTASE COMPLEX SUBUNIT C"/>
    <property type="match status" value="1"/>
</dbReference>
<keyword evidence="8" id="KW-0997">Cell inner membrane</keyword>
<comment type="caution">
    <text evidence="12">The sequence shown here is derived from an EMBL/GenBank/DDBJ whole genome shotgun (WGS) entry which is preliminary data.</text>
</comment>
<evidence type="ECO:0000256" key="4">
    <source>
        <dbReference type="ARBA" id="ARBA00022737"/>
    </source>
</evidence>
<dbReference type="GO" id="GO:0046872">
    <property type="term" value="F:metal ion binding"/>
    <property type="evidence" value="ECO:0007669"/>
    <property type="project" value="UniProtKB-KW"/>
</dbReference>
<dbReference type="EMBL" id="JGVK01000027">
    <property type="protein sequence ID" value="KEY91197.1"/>
    <property type="molecule type" value="Genomic_DNA"/>
</dbReference>
<gene>
    <name evidence="8 12" type="primary">rnfC</name>
    <name evidence="12" type="ORF">CF67_04222</name>
</gene>
<dbReference type="EC" id="7.-.-.-" evidence="8"/>
<keyword evidence="7 8" id="KW-0411">Iron-sulfur</keyword>
<dbReference type="RefSeq" id="WP_052538111.1">
    <property type="nucleotide sequence ID" value="NZ_JGVK01000027.1"/>
</dbReference>
<dbReference type="InterPro" id="IPR011538">
    <property type="entry name" value="Nuo51_FMN-bd"/>
</dbReference>
<dbReference type="FunFam" id="3.30.70.20:FF:000044">
    <property type="entry name" value="Ion-translocating oxidoreductase complex subunit C"/>
    <property type="match status" value="1"/>
</dbReference>
<feature type="compositionally biased region" description="Basic and acidic residues" evidence="10">
    <location>
        <begin position="532"/>
        <end position="543"/>
    </location>
</feature>
<comment type="cofactor">
    <cofactor evidence="8">
        <name>[4Fe-4S] cluster</name>
        <dbReference type="ChEBI" id="CHEBI:49883"/>
    </cofactor>
    <text evidence="8">Binds 2 [4Fe-4S] clusters per subunit.</text>
</comment>
<dbReference type="Proteomes" id="UP000053784">
    <property type="component" value="Unassembled WGS sequence"/>
</dbReference>
<dbReference type="InterPro" id="IPR017900">
    <property type="entry name" value="4Fe4S_Fe_S_CS"/>
</dbReference>
<feature type="binding site" evidence="8">
    <location>
        <position position="415"/>
    </location>
    <ligand>
        <name>[4Fe-4S] cluster</name>
        <dbReference type="ChEBI" id="CHEBI:49883"/>
        <label>2</label>
    </ligand>
</feature>
<keyword evidence="8" id="KW-1003">Cell membrane</keyword>
<evidence type="ECO:0000256" key="10">
    <source>
        <dbReference type="SAM" id="MobiDB-lite"/>
    </source>
</evidence>
<accession>A0A084CN18</accession>
<dbReference type="Gene3D" id="3.40.50.11540">
    <property type="entry name" value="NADH-ubiquinone oxidoreductase 51kDa subunit"/>
    <property type="match status" value="1"/>
</dbReference>
<keyword evidence="5 8" id="KW-0249">Electron transport</keyword>
<feature type="binding site" evidence="8">
    <location>
        <position position="386"/>
    </location>
    <ligand>
        <name>[4Fe-4S] cluster</name>
        <dbReference type="ChEBI" id="CHEBI:49883"/>
        <label>2</label>
    </ligand>
</feature>
<protein>
    <recommendedName>
        <fullName evidence="8">Ion-translocating oxidoreductase complex subunit C</fullName>
        <ecNumber evidence="8">7.-.-.-</ecNumber>
    </recommendedName>
    <alternativeName>
        <fullName evidence="8">Rnf electron transport complex subunit C</fullName>
    </alternativeName>
</protein>
<feature type="domain" description="4Fe-4S ferredoxin-type" evidence="11">
    <location>
        <begin position="367"/>
        <end position="396"/>
    </location>
</feature>
<dbReference type="SUPFAM" id="SSF46548">
    <property type="entry name" value="alpha-helical ferredoxin"/>
    <property type="match status" value="1"/>
</dbReference>
<dbReference type="GO" id="GO:0009055">
    <property type="term" value="F:electron transfer activity"/>
    <property type="evidence" value="ECO:0007669"/>
    <property type="project" value="InterPro"/>
</dbReference>
<evidence type="ECO:0000256" key="8">
    <source>
        <dbReference type="HAMAP-Rule" id="MF_00461"/>
    </source>
</evidence>
<organism evidence="12 13">
    <name type="scientific">Candidatus Photodesmus blepharonis</name>
    <dbReference type="NCBI Taxonomy" id="1179155"/>
    <lineage>
        <taxon>Bacteria</taxon>
        <taxon>Pseudomonadati</taxon>
        <taxon>Pseudomonadota</taxon>
        <taxon>Gammaproteobacteria</taxon>
        <taxon>Vibrionales</taxon>
        <taxon>Vibrionaceae</taxon>
        <taxon>Candidatus Photodesmus</taxon>
    </lineage>
</organism>
<feature type="binding site" evidence="8">
    <location>
        <position position="425"/>
    </location>
    <ligand>
        <name>[4Fe-4S] cluster</name>
        <dbReference type="ChEBI" id="CHEBI:49883"/>
        <label>1</label>
    </ligand>
</feature>
<keyword evidence="9" id="KW-0175">Coiled coil</keyword>
<keyword evidence="8" id="KW-0472">Membrane</keyword>
<dbReference type="InterPro" id="IPR010208">
    <property type="entry name" value="Ion_transpt_RnfC/RsxC"/>
</dbReference>
<dbReference type="GO" id="GO:0022900">
    <property type="term" value="P:electron transport chain"/>
    <property type="evidence" value="ECO:0007669"/>
    <property type="project" value="UniProtKB-UniRule"/>
</dbReference>
<feature type="compositionally biased region" description="Basic and acidic residues" evidence="10">
    <location>
        <begin position="557"/>
        <end position="573"/>
    </location>
</feature>
<dbReference type="InterPro" id="IPR017896">
    <property type="entry name" value="4Fe4S_Fe-S-bd"/>
</dbReference>
<dbReference type="PROSITE" id="PS00198">
    <property type="entry name" value="4FE4S_FER_1"/>
    <property type="match status" value="1"/>
</dbReference>
<sequence>MISLIEQIKLGKLWDFPGGIQPSESKAQSLQRTLIHASLPNRILLPIKQHIGKSGGLLVEIGEYVLKGQALTKYDTNSVLPIHAPTSGTITAIKKYAAANSSGLAELCIVILPDGKDKWLPVKPVDNFLQESPDRLIEYIKQAGISGMGGAGFPTAKKIQSIISNTDIFIVNAAECEPYITADHALIQYHADEVIQGIEIVKHILKPKLIVIGIEDNKPEAIEALNQSTKNKEFIIRIIPTKYPSGGEKQLIKILTNKEVPSGGIPSDIGILVQNVSSLHAIKRAICDGKPLINRILTLSGEKFKKPRNVWALIGTSIQTLLVEFGHEFNKKTESLILGGPMMGITLPHADIPVTKTTNCILISPKKQKTQDEMPCIRCGQCSDACPVSLLPQQLQWHAKAKEFDQCEKLNLGDCIECGACDYVCPSQIPLVKYYRQAKKEIQIRNNALKAAKRAKKRFKEKNQRTERDRIERETALAKISQERRKKMKSADNARAISDAVARVKARTRKNEQPIIKTVSVTITEFKTENEKNLEPDNIEMIKLRNKRKKEAKTRKNQKEKTLKQEKNFKEKK</sequence>
<dbReference type="InterPro" id="IPR026902">
    <property type="entry name" value="RnfC_N"/>
</dbReference>
<dbReference type="PANTHER" id="PTHR43034">
    <property type="entry name" value="ION-TRANSLOCATING OXIDOREDUCTASE COMPLEX SUBUNIT C"/>
    <property type="match status" value="1"/>
</dbReference>
<evidence type="ECO:0000256" key="6">
    <source>
        <dbReference type="ARBA" id="ARBA00023004"/>
    </source>
</evidence>
<keyword evidence="8" id="KW-1278">Translocase</keyword>
<keyword evidence="3 8" id="KW-0479">Metal-binding</keyword>
<comment type="similarity">
    <text evidence="8">Belongs to the 4Fe4S bacterial-type ferredoxin family. RnfC subfamily.</text>
</comment>
<dbReference type="Pfam" id="PF13375">
    <property type="entry name" value="RnfC_N"/>
    <property type="match status" value="1"/>
</dbReference>
<dbReference type="GO" id="GO:0051539">
    <property type="term" value="F:4 iron, 4 sulfur cluster binding"/>
    <property type="evidence" value="ECO:0007669"/>
    <property type="project" value="UniProtKB-KW"/>
</dbReference>
<feature type="binding site" evidence="8">
    <location>
        <position position="421"/>
    </location>
    <ligand>
        <name>[4Fe-4S] cluster</name>
        <dbReference type="ChEBI" id="CHEBI:49883"/>
        <label>2</label>
    </ligand>
</feature>
<evidence type="ECO:0000313" key="12">
    <source>
        <dbReference type="EMBL" id="KEY91197.1"/>
    </source>
</evidence>
<evidence type="ECO:0000256" key="5">
    <source>
        <dbReference type="ARBA" id="ARBA00022982"/>
    </source>
</evidence>
<dbReference type="PROSITE" id="PS51379">
    <property type="entry name" value="4FE4S_FER_2"/>
    <property type="match status" value="2"/>
</dbReference>
<feature type="compositionally biased region" description="Basic residues" evidence="10">
    <location>
        <begin position="544"/>
        <end position="556"/>
    </location>
</feature>
<keyword evidence="6 8" id="KW-0408">Iron</keyword>
<proteinExistence type="inferred from homology"/>
<name>A0A084CN18_9GAMM</name>
<dbReference type="NCBIfam" id="NF003454">
    <property type="entry name" value="PRK05035.1"/>
    <property type="match status" value="1"/>
</dbReference>
<dbReference type="AlphaFoldDB" id="A0A084CN18"/>
<feature type="binding site" evidence="8">
    <location>
        <position position="382"/>
    </location>
    <ligand>
        <name>[4Fe-4S] cluster</name>
        <dbReference type="ChEBI" id="CHEBI:49883"/>
        <label>1</label>
    </ligand>
</feature>
<evidence type="ECO:0000256" key="2">
    <source>
        <dbReference type="ARBA" id="ARBA00022485"/>
    </source>
</evidence>
<feature type="coiled-coil region" evidence="9">
    <location>
        <begin position="435"/>
        <end position="469"/>
    </location>
</feature>
<reference evidence="12 13" key="1">
    <citation type="submission" date="2014-03" db="EMBL/GenBank/DDBJ databases">
        <title>Selection and divergence in the genomes of co-occurring obligate luminous symbionts with specific hosts.</title>
        <authorList>
            <person name="Hendry T.A."/>
            <person name="de Wet J.R."/>
            <person name="Dunlap P.V."/>
        </authorList>
    </citation>
    <scope>NUCLEOTIDE SEQUENCE [LARGE SCALE GENOMIC DNA]</scope>
    <source>
        <strain evidence="12 13">Ppalp.1</strain>
    </source>
</reference>